<feature type="transmembrane region" description="Helical" evidence="7">
    <location>
        <begin position="74"/>
        <end position="99"/>
    </location>
</feature>
<dbReference type="InterPro" id="IPR016964">
    <property type="entry name" value="Sigma2_recept"/>
</dbReference>
<keyword evidence="3 7" id="KW-0812">Transmembrane</keyword>
<dbReference type="AlphaFoldDB" id="A0AAI8W151"/>
<evidence type="ECO:0000259" key="8">
    <source>
        <dbReference type="PROSITE" id="PS51751"/>
    </source>
</evidence>
<evidence type="ECO:0000256" key="2">
    <source>
        <dbReference type="ARBA" id="ARBA00009096"/>
    </source>
</evidence>
<protein>
    <recommendedName>
        <fullName evidence="7">Efficient mitochondria targeting-associated protein 19</fullName>
    </recommendedName>
</protein>
<sequence>MVASTRHWLDKVYLVYFLIYIPVLFCVDLVPLYPQSLWVPANSPLHVLYDLRVYYITTYNDQFFAPPPAAIPSFFPLFAFLELTFHLPVSLWAVGQLLGRDGRGLSGRAELLLLVYGVETALTTATCMYEAYLWDPAIVSAQQKVVLLGGLYGGYLAVAVLLTADMYARLLKRVDAVDGRKKVQ</sequence>
<proteinExistence type="inferred from homology"/>
<evidence type="ECO:0000256" key="4">
    <source>
        <dbReference type="ARBA" id="ARBA00022824"/>
    </source>
</evidence>
<evidence type="ECO:0000256" key="6">
    <source>
        <dbReference type="ARBA" id="ARBA00023136"/>
    </source>
</evidence>
<gene>
    <name evidence="9" type="ORF">KHLLAP_LOCUS14778</name>
</gene>
<reference evidence="9" key="1">
    <citation type="submission" date="2023-10" db="EMBL/GenBank/DDBJ databases">
        <authorList>
            <person name="Hackl T."/>
        </authorList>
    </citation>
    <scope>NUCLEOTIDE SEQUENCE</scope>
</reference>
<name>A0AAI8W151_9PEZI</name>
<accession>A0AAI8W151</accession>
<feature type="domain" description="EXPERA" evidence="8">
    <location>
        <begin position="9"/>
        <end position="163"/>
    </location>
</feature>
<dbReference type="Proteomes" id="UP001295740">
    <property type="component" value="Unassembled WGS sequence"/>
</dbReference>
<organism evidence="9 10">
    <name type="scientific">Anthostomella pinea</name>
    <dbReference type="NCBI Taxonomy" id="933095"/>
    <lineage>
        <taxon>Eukaryota</taxon>
        <taxon>Fungi</taxon>
        <taxon>Dikarya</taxon>
        <taxon>Ascomycota</taxon>
        <taxon>Pezizomycotina</taxon>
        <taxon>Sordariomycetes</taxon>
        <taxon>Xylariomycetidae</taxon>
        <taxon>Xylariales</taxon>
        <taxon>Xylariaceae</taxon>
        <taxon>Anthostomella</taxon>
    </lineage>
</organism>
<dbReference type="PANTHER" id="PTHR31204:SF1">
    <property type="entry name" value="SIGMA INTRACELLULAR RECEPTOR 2"/>
    <property type="match status" value="1"/>
</dbReference>
<dbReference type="PANTHER" id="PTHR31204">
    <property type="entry name" value="SIGMA INTRACELLULAR RECEPTOR 2"/>
    <property type="match status" value="1"/>
</dbReference>
<evidence type="ECO:0000256" key="1">
    <source>
        <dbReference type="ARBA" id="ARBA00004477"/>
    </source>
</evidence>
<keyword evidence="5 7" id="KW-1133">Transmembrane helix</keyword>
<evidence type="ECO:0000313" key="9">
    <source>
        <dbReference type="EMBL" id="CAJ2514310.1"/>
    </source>
</evidence>
<comment type="similarity">
    <text evidence="2">Belongs to the TMEM97/sigma-2 receptor family.</text>
</comment>
<dbReference type="EMBL" id="CAUWAG010000020">
    <property type="protein sequence ID" value="CAJ2514310.1"/>
    <property type="molecule type" value="Genomic_DNA"/>
</dbReference>
<dbReference type="PROSITE" id="PS51751">
    <property type="entry name" value="EXPERA"/>
    <property type="match status" value="1"/>
</dbReference>
<feature type="transmembrane region" description="Helical" evidence="7">
    <location>
        <begin position="145"/>
        <end position="164"/>
    </location>
</feature>
<dbReference type="InterPro" id="IPR051987">
    <property type="entry name" value="Sigma-2_receptor-like"/>
</dbReference>
<evidence type="ECO:0000256" key="7">
    <source>
        <dbReference type="PIRNR" id="PIRNR031032"/>
    </source>
</evidence>
<dbReference type="Pfam" id="PF05241">
    <property type="entry name" value="EBP"/>
    <property type="match status" value="1"/>
</dbReference>
<keyword evidence="6 7" id="KW-0472">Membrane</keyword>
<feature type="transmembrane region" description="Helical" evidence="7">
    <location>
        <begin position="111"/>
        <end position="133"/>
    </location>
</feature>
<evidence type="ECO:0000256" key="5">
    <source>
        <dbReference type="ARBA" id="ARBA00022989"/>
    </source>
</evidence>
<keyword evidence="4 7" id="KW-0256">Endoplasmic reticulum</keyword>
<dbReference type="GO" id="GO:0005789">
    <property type="term" value="C:endoplasmic reticulum membrane"/>
    <property type="evidence" value="ECO:0007669"/>
    <property type="project" value="UniProtKB-SubCell"/>
</dbReference>
<keyword evidence="10" id="KW-1185">Reference proteome</keyword>
<comment type="subcellular location">
    <subcellularLocation>
        <location evidence="1">Endoplasmic reticulum membrane</location>
        <topology evidence="1">Multi-pass membrane protein</topology>
    </subcellularLocation>
</comment>
<dbReference type="PIRSF" id="PIRSF031032">
    <property type="entry name" value="TMP_97_prd"/>
    <property type="match status" value="1"/>
</dbReference>
<comment type="caution">
    <text evidence="9">The sequence shown here is derived from an EMBL/GenBank/DDBJ whole genome shotgun (WGS) entry which is preliminary data.</text>
</comment>
<evidence type="ECO:0000256" key="3">
    <source>
        <dbReference type="ARBA" id="ARBA00022692"/>
    </source>
</evidence>
<feature type="transmembrane region" description="Helical" evidence="7">
    <location>
        <begin position="12"/>
        <end position="33"/>
    </location>
</feature>
<dbReference type="InterPro" id="IPR033118">
    <property type="entry name" value="EXPERA"/>
</dbReference>
<evidence type="ECO:0000313" key="10">
    <source>
        <dbReference type="Proteomes" id="UP001295740"/>
    </source>
</evidence>